<sequence length="165" mass="18279">MPKKFIIGIVFFSLVIVAGSYLLLASGNKPQAPIIFYAVSDKERPNVAVKETSADLGTLKVSDEKAKEFIIKNIGKKPLQLSNITTSCGCTAVQIIYQEKISAEFSMHAQSDYVAEIAPQTAARVRVIYRPYVMPVYGVVEREAYISTNDPVNPKLIFKVKSYVK</sequence>
<gene>
    <name evidence="1" type="ORF">A3F03_04715</name>
</gene>
<name>A0A1F7I351_9BACT</name>
<organism evidence="1 2">
    <name type="scientific">Candidatus Roizmanbacteria bacterium RIFCSPHIGHO2_12_FULL_41_11</name>
    <dbReference type="NCBI Taxonomy" id="1802052"/>
    <lineage>
        <taxon>Bacteria</taxon>
        <taxon>Candidatus Roizmaniibacteriota</taxon>
    </lineage>
</organism>
<comment type="caution">
    <text evidence="1">The sequence shown here is derived from an EMBL/GenBank/DDBJ whole genome shotgun (WGS) entry which is preliminary data.</text>
</comment>
<dbReference type="EMBL" id="MGAC01000030">
    <property type="protein sequence ID" value="OGK37821.1"/>
    <property type="molecule type" value="Genomic_DNA"/>
</dbReference>
<reference evidence="1 2" key="1">
    <citation type="journal article" date="2016" name="Nat. Commun.">
        <title>Thousands of microbial genomes shed light on interconnected biogeochemical processes in an aquifer system.</title>
        <authorList>
            <person name="Anantharaman K."/>
            <person name="Brown C.T."/>
            <person name="Hug L.A."/>
            <person name="Sharon I."/>
            <person name="Castelle C.J."/>
            <person name="Probst A.J."/>
            <person name="Thomas B.C."/>
            <person name="Singh A."/>
            <person name="Wilkins M.J."/>
            <person name="Karaoz U."/>
            <person name="Brodie E.L."/>
            <person name="Williams K.H."/>
            <person name="Hubbard S.S."/>
            <person name="Banfield J.F."/>
        </authorList>
    </citation>
    <scope>NUCLEOTIDE SEQUENCE [LARGE SCALE GENOMIC DNA]</scope>
</reference>
<dbReference type="AlphaFoldDB" id="A0A1F7I351"/>
<accession>A0A1F7I351</accession>
<dbReference type="InterPro" id="IPR013783">
    <property type="entry name" value="Ig-like_fold"/>
</dbReference>
<dbReference type="Pfam" id="PF07610">
    <property type="entry name" value="DUF1573"/>
    <property type="match status" value="1"/>
</dbReference>
<evidence type="ECO:0008006" key="3">
    <source>
        <dbReference type="Google" id="ProtNLM"/>
    </source>
</evidence>
<proteinExistence type="predicted"/>
<dbReference type="InterPro" id="IPR011467">
    <property type="entry name" value="DUF1573"/>
</dbReference>
<evidence type="ECO:0000313" key="1">
    <source>
        <dbReference type="EMBL" id="OGK37821.1"/>
    </source>
</evidence>
<evidence type="ECO:0000313" key="2">
    <source>
        <dbReference type="Proteomes" id="UP000176803"/>
    </source>
</evidence>
<dbReference type="Proteomes" id="UP000176803">
    <property type="component" value="Unassembled WGS sequence"/>
</dbReference>
<protein>
    <recommendedName>
        <fullName evidence="3">DUF1573 domain-containing protein</fullName>
    </recommendedName>
</protein>
<dbReference type="Gene3D" id="2.60.40.10">
    <property type="entry name" value="Immunoglobulins"/>
    <property type="match status" value="1"/>
</dbReference>